<feature type="chain" id="PRO_5032630635" evidence="1">
    <location>
        <begin position="23"/>
        <end position="113"/>
    </location>
</feature>
<dbReference type="Proteomes" id="UP000596742">
    <property type="component" value="Unassembled WGS sequence"/>
</dbReference>
<accession>A0A8B6CZT4</accession>
<comment type="caution">
    <text evidence="2">The sequence shown here is derived from an EMBL/GenBank/DDBJ whole genome shotgun (WGS) entry which is preliminary data.</text>
</comment>
<dbReference type="Gene3D" id="2.60.40.1900">
    <property type="entry name" value="Beta-microseminoprotein (PSP94) domain"/>
    <property type="match status" value="1"/>
</dbReference>
<gene>
    <name evidence="2" type="ORF">MGAL_10B040734</name>
</gene>
<sequence length="113" mass="12437">MFSNVILNAVFLMLSLVTLADGYCFMSYAGPGLKDCVAPNEDHVEDGTRYTSYEECISCDCNNGFLNCCQMGITLVDLHPECKVVLDGPCWEKAVMKDNENEPCPYPHGGTGR</sequence>
<evidence type="ECO:0000256" key="1">
    <source>
        <dbReference type="SAM" id="SignalP"/>
    </source>
</evidence>
<organism evidence="2 3">
    <name type="scientific">Mytilus galloprovincialis</name>
    <name type="common">Mediterranean mussel</name>
    <dbReference type="NCBI Taxonomy" id="29158"/>
    <lineage>
        <taxon>Eukaryota</taxon>
        <taxon>Metazoa</taxon>
        <taxon>Spiralia</taxon>
        <taxon>Lophotrochozoa</taxon>
        <taxon>Mollusca</taxon>
        <taxon>Bivalvia</taxon>
        <taxon>Autobranchia</taxon>
        <taxon>Pteriomorphia</taxon>
        <taxon>Mytilida</taxon>
        <taxon>Mytiloidea</taxon>
        <taxon>Mytilidae</taxon>
        <taxon>Mytilinae</taxon>
        <taxon>Mytilus</taxon>
    </lineage>
</organism>
<dbReference type="OrthoDB" id="9969981at2759"/>
<dbReference type="AlphaFoldDB" id="A0A8B6CZT4"/>
<keyword evidence="1" id="KW-0732">Signal</keyword>
<evidence type="ECO:0000313" key="3">
    <source>
        <dbReference type="Proteomes" id="UP000596742"/>
    </source>
</evidence>
<name>A0A8B6CZT4_MYTGA</name>
<keyword evidence="3" id="KW-1185">Reference proteome</keyword>
<feature type="signal peptide" evidence="1">
    <location>
        <begin position="1"/>
        <end position="22"/>
    </location>
</feature>
<reference evidence="2" key="1">
    <citation type="submission" date="2018-11" db="EMBL/GenBank/DDBJ databases">
        <authorList>
            <person name="Alioto T."/>
            <person name="Alioto T."/>
        </authorList>
    </citation>
    <scope>NUCLEOTIDE SEQUENCE</scope>
</reference>
<dbReference type="EMBL" id="UYJE01002699">
    <property type="protein sequence ID" value="VDI12966.1"/>
    <property type="molecule type" value="Genomic_DNA"/>
</dbReference>
<evidence type="ECO:0000313" key="2">
    <source>
        <dbReference type="EMBL" id="VDI12966.1"/>
    </source>
</evidence>
<proteinExistence type="predicted"/>
<protein>
    <submittedName>
        <fullName evidence="2">Uncharacterized protein</fullName>
    </submittedName>
</protein>